<gene>
    <name evidence="1" type="ORF">H6H00_09740</name>
</gene>
<keyword evidence="2" id="KW-1185">Reference proteome</keyword>
<sequence>MDVGPGSAHARVAAGEDAEDLLVFVDRLAAAAQDEPTTARAREQIGAVVRAGSTPPGLRRLAEALAASVAEVPPAQRHPADDPTSVVPAMRSTALVVLDEAGPAEVATAVSALVADGRRVVVTAETDAELDEVRIGVATGRTVDALPDIPHAELRELRRLLATSTAAARARAGQDLPAADALPSADEVRRLCEQALRSGRPDDEVTVVPALLARVEPDRREAVTSIARCVTARLDALGSRRQFPWEWELLGHLIHTRHRATFDRTQEDVAQAATIVHARRNAPPVTFQGPLSSDAVDLLCNYYEFLESGGRTRAYFRPTVQRDVQPVLRRIRVADREPVTAPDVLRVLDHLELTERMGRIVAGCTEMGVPAPRGPGDLSALAERLVLVANAARSVGALRHDVLFLATDSPLSVPDVDSAARVSAAILDYAENGSAAEAEHRLGLLADQLADRAAVTVTAPEHRRAVDALRRYDADAYEEAVDALGAARRELRDEVRRTTLLRRLRATAPALAAAWDELHERDSGSYGLACFTRSDVLLGTLPAPDSADVVVVVGAAQLGVERLLLTAVAPRMIAVVAPDEQPEGSPSLLSVLQRAAALVIRGRTTDSGPTARVVQFNPAARAAGAVSAVGQAGA</sequence>
<dbReference type="EMBL" id="CP060131">
    <property type="protein sequence ID" value="QNG54149.1"/>
    <property type="molecule type" value="Genomic_DNA"/>
</dbReference>
<evidence type="ECO:0000313" key="2">
    <source>
        <dbReference type="Proteomes" id="UP000515728"/>
    </source>
</evidence>
<dbReference type="AlphaFoldDB" id="A0A7G7MMY8"/>
<accession>A0A7G7MMY8</accession>
<proteinExistence type="predicted"/>
<organism evidence="1 2">
    <name type="scientific">Pseudonocardia petroleophila</name>
    <dbReference type="NCBI Taxonomy" id="37331"/>
    <lineage>
        <taxon>Bacteria</taxon>
        <taxon>Bacillati</taxon>
        <taxon>Actinomycetota</taxon>
        <taxon>Actinomycetes</taxon>
        <taxon>Pseudonocardiales</taxon>
        <taxon>Pseudonocardiaceae</taxon>
        <taxon>Pseudonocardia</taxon>
    </lineage>
</organism>
<dbReference type="RefSeq" id="WP_185720973.1">
    <property type="nucleotide sequence ID" value="NZ_BAAAWI010000001.1"/>
</dbReference>
<dbReference type="KEGG" id="ppel:H6H00_09740"/>
<name>A0A7G7MMY8_9PSEU</name>
<protein>
    <submittedName>
        <fullName evidence="1">Uncharacterized protein</fullName>
    </submittedName>
</protein>
<reference evidence="1 2" key="1">
    <citation type="submission" date="2020-08" db="EMBL/GenBank/DDBJ databases">
        <authorList>
            <person name="Mo P."/>
        </authorList>
    </citation>
    <scope>NUCLEOTIDE SEQUENCE [LARGE SCALE GENOMIC DNA]</scope>
    <source>
        <strain evidence="1 2">CGMCC 4.1532</strain>
    </source>
</reference>
<dbReference type="Proteomes" id="UP000515728">
    <property type="component" value="Chromosome"/>
</dbReference>
<evidence type="ECO:0000313" key="1">
    <source>
        <dbReference type="EMBL" id="QNG54149.1"/>
    </source>
</evidence>